<dbReference type="PANTHER" id="PTHR43318:SF2">
    <property type="entry name" value="UDP-N-ACETYLGLUCOSAMINE 4,6-DEHYDRATASE (INVERTING)"/>
    <property type="match status" value="1"/>
</dbReference>
<keyword evidence="3" id="KW-1185">Reference proteome</keyword>
<dbReference type="Proteomes" id="UP000261828">
    <property type="component" value="Unassembled WGS sequence"/>
</dbReference>
<feature type="non-terminal residue" evidence="2">
    <location>
        <position position="224"/>
    </location>
</feature>
<dbReference type="Gene3D" id="3.40.50.720">
    <property type="entry name" value="NAD(P)-binding Rossmann-like Domain"/>
    <property type="match status" value="1"/>
</dbReference>
<reference evidence="2 3" key="1">
    <citation type="submission" date="2018-08" db="EMBL/GenBank/DDBJ databases">
        <title>Muricauda nanhaiensis sp. nov., isolated from seawater of the South China Sea.</title>
        <authorList>
            <person name="Dang Y."/>
        </authorList>
    </citation>
    <scope>NUCLEOTIDE SEQUENCE [LARGE SCALE GENOMIC DNA]</scope>
    <source>
        <strain evidence="2 3">SM1704</strain>
    </source>
</reference>
<feature type="transmembrane region" description="Helical" evidence="1">
    <location>
        <begin position="63"/>
        <end position="86"/>
    </location>
</feature>
<dbReference type="InterPro" id="IPR036291">
    <property type="entry name" value="NAD(P)-bd_dom_sf"/>
</dbReference>
<proteinExistence type="predicted"/>
<feature type="non-terminal residue" evidence="2">
    <location>
        <position position="1"/>
    </location>
</feature>
<gene>
    <name evidence="2" type="ORF">DX873_18740</name>
</gene>
<name>A0A371JKU0_9FLAO</name>
<accession>A0A371JKU0</accession>
<dbReference type="InterPro" id="IPR051203">
    <property type="entry name" value="Polysaccharide_Synthase-Rel"/>
</dbReference>
<dbReference type="EMBL" id="QTJX01000019">
    <property type="protein sequence ID" value="RDY57541.1"/>
    <property type="molecule type" value="Genomic_DNA"/>
</dbReference>
<dbReference type="Pfam" id="PF13727">
    <property type="entry name" value="CoA_binding_3"/>
    <property type="match status" value="1"/>
</dbReference>
<keyword evidence="1" id="KW-1133">Transmembrane helix</keyword>
<keyword evidence="1" id="KW-0812">Transmembrane</keyword>
<protein>
    <submittedName>
        <fullName evidence="2">Polysaccharide biosynthesis protein</fullName>
    </submittedName>
</protein>
<organism evidence="2 3">
    <name type="scientific">Flagellimonas nanhaiensis</name>
    <dbReference type="NCBI Taxonomy" id="2292706"/>
    <lineage>
        <taxon>Bacteria</taxon>
        <taxon>Pseudomonadati</taxon>
        <taxon>Bacteroidota</taxon>
        <taxon>Flavobacteriia</taxon>
        <taxon>Flavobacteriales</taxon>
        <taxon>Flavobacteriaceae</taxon>
        <taxon>Flagellimonas</taxon>
    </lineage>
</organism>
<comment type="caution">
    <text evidence="2">The sequence shown here is derived from an EMBL/GenBank/DDBJ whole genome shotgun (WGS) entry which is preliminary data.</text>
</comment>
<evidence type="ECO:0000313" key="2">
    <source>
        <dbReference type="EMBL" id="RDY57541.1"/>
    </source>
</evidence>
<dbReference type="PANTHER" id="PTHR43318">
    <property type="entry name" value="UDP-N-ACETYLGLUCOSAMINE 4,6-DEHYDRATASE"/>
    <property type="match status" value="1"/>
</dbReference>
<evidence type="ECO:0000256" key="1">
    <source>
        <dbReference type="SAM" id="Phobius"/>
    </source>
</evidence>
<dbReference type="AlphaFoldDB" id="A0A371JKU0"/>
<sequence>QLPVVILLFLGAFLISGSYKGVVRHTGIKDVYAIFNAVCLASISIIILILFNRYTDIVEDFTIPLSIIIINSLLTFMTLSSARYIFKISYESLINSNETPTKNIVVYGAGELGIITYNTLTNHSKMKVKVVGFVDNNLQKVGKHINGVRVYDKSILTEDFVRFGNISEVIFSIQTIPPKKLRTLVNEIVDLPVKVKIVPPIEDWINGELKVSQIKQVQIEDLLD</sequence>
<dbReference type="RefSeq" id="WP_417935346.1">
    <property type="nucleotide sequence ID" value="NZ_QTJX01000019.1"/>
</dbReference>
<feature type="transmembrane region" description="Helical" evidence="1">
    <location>
        <begin position="30"/>
        <end position="51"/>
    </location>
</feature>
<keyword evidence="1" id="KW-0472">Membrane</keyword>
<evidence type="ECO:0000313" key="3">
    <source>
        <dbReference type="Proteomes" id="UP000261828"/>
    </source>
</evidence>
<dbReference type="SUPFAM" id="SSF51735">
    <property type="entry name" value="NAD(P)-binding Rossmann-fold domains"/>
    <property type="match status" value="1"/>
</dbReference>